<accession>A0A9P4TRB4</accession>
<organism evidence="2 3">
    <name type="scientific">Lojkania enalia</name>
    <dbReference type="NCBI Taxonomy" id="147567"/>
    <lineage>
        <taxon>Eukaryota</taxon>
        <taxon>Fungi</taxon>
        <taxon>Dikarya</taxon>
        <taxon>Ascomycota</taxon>
        <taxon>Pezizomycotina</taxon>
        <taxon>Dothideomycetes</taxon>
        <taxon>Pleosporomycetidae</taxon>
        <taxon>Pleosporales</taxon>
        <taxon>Pleosporales incertae sedis</taxon>
        <taxon>Lojkania</taxon>
    </lineage>
</organism>
<keyword evidence="1" id="KW-0732">Signal</keyword>
<feature type="chain" id="PRO_5040211397" evidence="1">
    <location>
        <begin position="17"/>
        <end position="166"/>
    </location>
</feature>
<evidence type="ECO:0000313" key="2">
    <source>
        <dbReference type="EMBL" id="KAF2270264.1"/>
    </source>
</evidence>
<comment type="caution">
    <text evidence="2">The sequence shown here is derived from an EMBL/GenBank/DDBJ whole genome shotgun (WGS) entry which is preliminary data.</text>
</comment>
<keyword evidence="3" id="KW-1185">Reference proteome</keyword>
<sequence length="166" mass="17873">MQFAICFVGLIAWGAAVPHKQIEEPSQIAVPIATSIPAPTLPVEPSTSLNIPVTTGFVLPTLLPPPTTSTSRRRNPHSEPIPIFSKSCDCPNVATVAKPCWVTDALQKCNFEELHSWVCWTSANYGCPSPTRTCSNSFEPTPVTGRHPCELGPNPPAVSIAFVARR</sequence>
<gene>
    <name evidence="2" type="ORF">CC78DRAFT_197504</name>
</gene>
<protein>
    <submittedName>
        <fullName evidence="2">Uncharacterized protein</fullName>
    </submittedName>
</protein>
<reference evidence="3" key="1">
    <citation type="journal article" date="2020" name="Stud. Mycol.">
        <title>101 Dothideomycetes genomes: A test case for predicting lifestyles and emergence of pathogens.</title>
        <authorList>
            <person name="Haridas S."/>
            <person name="Albert R."/>
            <person name="Binder M."/>
            <person name="Bloem J."/>
            <person name="LaButti K."/>
            <person name="Salamov A."/>
            <person name="Andreopoulos B."/>
            <person name="Baker S."/>
            <person name="Barry K."/>
            <person name="Bills G."/>
            <person name="Bluhm B."/>
            <person name="Cannon C."/>
            <person name="Castanera R."/>
            <person name="Culley D."/>
            <person name="Daum C."/>
            <person name="Ezra D."/>
            <person name="Gonzalez J."/>
            <person name="Henrissat B."/>
            <person name="Kuo A."/>
            <person name="Liang C."/>
            <person name="Lipzen A."/>
            <person name="Lutzoni F."/>
            <person name="Magnuson J."/>
            <person name="Mondo S."/>
            <person name="Nolan M."/>
            <person name="Ohm R."/>
            <person name="Pangilinan J."/>
            <person name="Park H.-J."/>
            <person name="Ramirez L."/>
            <person name="Alfaro M."/>
            <person name="Sun H."/>
            <person name="Tritt A."/>
            <person name="Yoshinaga Y."/>
            <person name="Zwiers L.-H."/>
            <person name="Turgeon B."/>
            <person name="Goodwin S."/>
            <person name="Spatafora J."/>
            <person name="Crous P."/>
            <person name="Grigoriev I."/>
        </authorList>
    </citation>
    <scope>NUCLEOTIDE SEQUENCE [LARGE SCALE GENOMIC DNA]</scope>
    <source>
        <strain evidence="3">CBS 304.66</strain>
    </source>
</reference>
<dbReference type="Proteomes" id="UP000800093">
    <property type="component" value="Unassembled WGS sequence"/>
</dbReference>
<evidence type="ECO:0000256" key="1">
    <source>
        <dbReference type="SAM" id="SignalP"/>
    </source>
</evidence>
<dbReference type="EMBL" id="ML986580">
    <property type="protein sequence ID" value="KAF2270264.1"/>
    <property type="molecule type" value="Genomic_DNA"/>
</dbReference>
<feature type="signal peptide" evidence="1">
    <location>
        <begin position="1"/>
        <end position="16"/>
    </location>
</feature>
<dbReference type="AlphaFoldDB" id="A0A9P4TRB4"/>
<evidence type="ECO:0000313" key="3">
    <source>
        <dbReference type="Proteomes" id="UP000800093"/>
    </source>
</evidence>
<name>A0A9P4TRB4_9PLEO</name>
<dbReference type="OrthoDB" id="3692961at2759"/>
<proteinExistence type="predicted"/>